<dbReference type="Proteomes" id="UP000016933">
    <property type="component" value="Unassembled WGS sequence"/>
</dbReference>
<evidence type="ECO:0000313" key="3">
    <source>
        <dbReference type="EMBL" id="EME40033.1"/>
    </source>
</evidence>
<name>N1PC76_DOTSN</name>
<dbReference type="eggNOG" id="KOG0379">
    <property type="taxonomic scope" value="Eukaryota"/>
</dbReference>
<keyword evidence="4" id="KW-1185">Reference proteome</keyword>
<dbReference type="PANTHER" id="PTHR47435:SF10">
    <property type="entry name" value="TIP ELONGATION ABERRANT PROTEIN 3"/>
    <property type="match status" value="1"/>
</dbReference>
<dbReference type="AlphaFoldDB" id="N1PC76"/>
<keyword evidence="1" id="KW-0677">Repeat</keyword>
<dbReference type="OrthoDB" id="10250130at2759"/>
<accession>N1PC76</accession>
<gene>
    <name evidence="3" type="ORF">DOTSEDRAFT_74787</name>
</gene>
<organism evidence="3 4">
    <name type="scientific">Dothistroma septosporum (strain NZE10 / CBS 128990)</name>
    <name type="common">Red band needle blight fungus</name>
    <name type="synonym">Mycosphaerella pini</name>
    <dbReference type="NCBI Taxonomy" id="675120"/>
    <lineage>
        <taxon>Eukaryota</taxon>
        <taxon>Fungi</taxon>
        <taxon>Dikarya</taxon>
        <taxon>Ascomycota</taxon>
        <taxon>Pezizomycotina</taxon>
        <taxon>Dothideomycetes</taxon>
        <taxon>Dothideomycetidae</taxon>
        <taxon>Mycosphaerellales</taxon>
        <taxon>Mycosphaerellaceae</taxon>
        <taxon>Dothistroma</taxon>
    </lineage>
</organism>
<dbReference type="SUPFAM" id="SSF117281">
    <property type="entry name" value="Kelch motif"/>
    <property type="match status" value="1"/>
</dbReference>
<reference evidence="3 4" key="2">
    <citation type="journal article" date="2012" name="PLoS Pathog.">
        <title>Diverse lifestyles and strategies of plant pathogenesis encoded in the genomes of eighteen Dothideomycetes fungi.</title>
        <authorList>
            <person name="Ohm R.A."/>
            <person name="Feau N."/>
            <person name="Henrissat B."/>
            <person name="Schoch C.L."/>
            <person name="Horwitz B.A."/>
            <person name="Barry K.W."/>
            <person name="Condon B.J."/>
            <person name="Copeland A.C."/>
            <person name="Dhillon B."/>
            <person name="Glaser F."/>
            <person name="Hesse C.N."/>
            <person name="Kosti I."/>
            <person name="LaButti K."/>
            <person name="Lindquist E.A."/>
            <person name="Lucas S."/>
            <person name="Salamov A.A."/>
            <person name="Bradshaw R.E."/>
            <person name="Ciuffetti L."/>
            <person name="Hamelin R.C."/>
            <person name="Kema G.H.J."/>
            <person name="Lawrence C."/>
            <person name="Scott J.A."/>
            <person name="Spatafora J.W."/>
            <person name="Turgeon B.G."/>
            <person name="de Wit P.J.G.M."/>
            <person name="Zhong S."/>
            <person name="Goodwin S.B."/>
            <person name="Grigoriev I.V."/>
        </authorList>
    </citation>
    <scope>NUCLEOTIDE SEQUENCE [LARGE SCALE GENOMIC DNA]</scope>
    <source>
        <strain evidence="4">NZE10 / CBS 128990</strain>
    </source>
</reference>
<proteinExistence type="predicted"/>
<dbReference type="PANTHER" id="PTHR47435">
    <property type="entry name" value="KELCH REPEAT PROTEIN (AFU_ORTHOLOGUE AFUA_5G12780)"/>
    <property type="match status" value="1"/>
</dbReference>
<dbReference type="InterPro" id="IPR015915">
    <property type="entry name" value="Kelch-typ_b-propeller"/>
</dbReference>
<reference evidence="4" key="1">
    <citation type="journal article" date="2012" name="PLoS Genet.">
        <title>The genomes of the fungal plant pathogens Cladosporium fulvum and Dothistroma septosporum reveal adaptation to different hosts and lifestyles but also signatures of common ancestry.</title>
        <authorList>
            <person name="de Wit P.J.G.M."/>
            <person name="van der Burgt A."/>
            <person name="Oekmen B."/>
            <person name="Stergiopoulos I."/>
            <person name="Abd-Elsalam K.A."/>
            <person name="Aerts A.L."/>
            <person name="Bahkali A.H."/>
            <person name="Beenen H.G."/>
            <person name="Chettri P."/>
            <person name="Cox M.P."/>
            <person name="Datema E."/>
            <person name="de Vries R.P."/>
            <person name="Dhillon B."/>
            <person name="Ganley A.R."/>
            <person name="Griffiths S.A."/>
            <person name="Guo Y."/>
            <person name="Hamelin R.C."/>
            <person name="Henrissat B."/>
            <person name="Kabir M.S."/>
            <person name="Jashni M.K."/>
            <person name="Kema G."/>
            <person name="Klaubauf S."/>
            <person name="Lapidus A."/>
            <person name="Levasseur A."/>
            <person name="Lindquist E."/>
            <person name="Mehrabi R."/>
            <person name="Ohm R.A."/>
            <person name="Owen T.J."/>
            <person name="Salamov A."/>
            <person name="Schwelm A."/>
            <person name="Schijlen E."/>
            <person name="Sun H."/>
            <person name="van den Burg H.A."/>
            <person name="van Ham R.C.H.J."/>
            <person name="Zhang S."/>
            <person name="Goodwin S.B."/>
            <person name="Grigoriev I.V."/>
            <person name="Collemare J."/>
            <person name="Bradshaw R.E."/>
        </authorList>
    </citation>
    <scope>NUCLEOTIDE SEQUENCE [LARGE SCALE GENOMIC DNA]</scope>
    <source>
        <strain evidence="4">NZE10 / CBS 128990</strain>
    </source>
</reference>
<protein>
    <recommendedName>
        <fullName evidence="5">Galactose oxidase</fullName>
    </recommendedName>
</protein>
<dbReference type="HOGENOM" id="CLU_632491_0_0_1"/>
<keyword evidence="2" id="KW-0408">Iron</keyword>
<dbReference type="STRING" id="675120.N1PC76"/>
<dbReference type="EMBL" id="KB446544">
    <property type="protein sequence ID" value="EME40033.1"/>
    <property type="molecule type" value="Genomic_DNA"/>
</dbReference>
<dbReference type="OMA" id="TQFSDTW"/>
<dbReference type="Gene3D" id="2.120.10.80">
    <property type="entry name" value="Kelch-type beta propeller"/>
    <property type="match status" value="1"/>
</dbReference>
<evidence type="ECO:0000313" key="4">
    <source>
        <dbReference type="Proteomes" id="UP000016933"/>
    </source>
</evidence>
<evidence type="ECO:0000256" key="2">
    <source>
        <dbReference type="ARBA" id="ARBA00023004"/>
    </source>
</evidence>
<evidence type="ECO:0008006" key="5">
    <source>
        <dbReference type="Google" id="ProtNLM"/>
    </source>
</evidence>
<sequence length="402" mass="43713">MVAKPTMPLKANFKQIVTTQHDGTRLSLVRSNNTITAVGHRAYIFGGELPDGKLAGNEVHSINLQHTENTEEPESAYSILPAVADEIDGNGVPPPRTKHAASHLNICVAVFGGVDESGKLVDQDPTLWLYVTAKSAWQRFDAEGSSIAPVQRSDAKLFEHNNSLILYGGLDAQRQQLKDVWHFNYSSRKWTPLPSAPVSTLNAALVDGTLYLIHSTESMSSDVHTLDTTTAKSEWQTRSFPINPLAPGPRPRVGGGLVPISTGYGRNYLLYFFGARENPTTHETQAPDETEEPTQWSDLWTYQVGSSKPEAKATTSLADAIKPAAIKDAIRSKLGYDTGSHSWAEVEVLPPENLPDGEGKVHPGPRAYFGYDVAGEGHQIVIFGGSNAKGEREGDGWLITFS</sequence>
<dbReference type="Pfam" id="PF24681">
    <property type="entry name" value="Kelch_KLHDC2_KLHL20_DRC7"/>
    <property type="match status" value="1"/>
</dbReference>
<evidence type="ECO:0000256" key="1">
    <source>
        <dbReference type="ARBA" id="ARBA00022737"/>
    </source>
</evidence>
<dbReference type="GO" id="GO:0019760">
    <property type="term" value="P:glucosinolate metabolic process"/>
    <property type="evidence" value="ECO:0007669"/>
    <property type="project" value="UniProtKB-ARBA"/>
</dbReference>